<reference evidence="2 3" key="1">
    <citation type="journal article" date="2008" name="Nat. Biotechnol.">
        <title>Genome sequencing and analysis of the filamentous fungus Penicillium chrysogenum.</title>
        <authorList>
            <person name="van den Berg M.A."/>
            <person name="Albang R."/>
            <person name="Albermann K."/>
            <person name="Badger J.H."/>
            <person name="Daran J.-M."/>
            <person name="Driessen A.J.M."/>
            <person name="Garcia-Estrada C."/>
            <person name="Fedorova N.D."/>
            <person name="Harris D.M."/>
            <person name="Heijne W.H.M."/>
            <person name="Joardar V.S."/>
            <person name="Kiel J.A.K.W."/>
            <person name="Kovalchuk A."/>
            <person name="Martin J.F."/>
            <person name="Nierman W.C."/>
            <person name="Nijland J.G."/>
            <person name="Pronk J.T."/>
            <person name="Roubos J.A."/>
            <person name="van der Klei I.J."/>
            <person name="van Peij N.N.M.E."/>
            <person name="Veenhuis M."/>
            <person name="von Doehren H."/>
            <person name="Wagner C."/>
            <person name="Wortman J.R."/>
            <person name="Bovenberg R.A.L."/>
        </authorList>
    </citation>
    <scope>NUCLEOTIDE SEQUENCE [LARGE SCALE GENOMIC DNA]</scope>
    <source>
        <strain evidence="3">ATCC 28089 / DSM 1075 / NRRL 1951 / Wisconsin 54-1255</strain>
    </source>
</reference>
<proteinExistence type="predicted"/>
<dbReference type="HOGENOM" id="CLU_1421848_0_0_1"/>
<gene>
    <name evidence="2" type="ORF">Pc22g03190</name>
    <name evidence="2" type="ORF">PCH_Pc22g03190</name>
</gene>
<feature type="region of interest" description="Disordered" evidence="1">
    <location>
        <begin position="148"/>
        <end position="191"/>
    </location>
</feature>
<dbReference type="EMBL" id="AM920437">
    <property type="protein sequence ID" value="CAP97607.1"/>
    <property type="molecule type" value="Genomic_DNA"/>
</dbReference>
<name>B6HRA8_PENRW</name>
<organism evidence="2 3">
    <name type="scientific">Penicillium rubens (strain ATCC 28089 / DSM 1075 / NRRL 1951 / Wisconsin 54-1255)</name>
    <name type="common">Penicillium chrysogenum</name>
    <dbReference type="NCBI Taxonomy" id="500485"/>
    <lineage>
        <taxon>Eukaryota</taxon>
        <taxon>Fungi</taxon>
        <taxon>Dikarya</taxon>
        <taxon>Ascomycota</taxon>
        <taxon>Pezizomycotina</taxon>
        <taxon>Eurotiomycetes</taxon>
        <taxon>Eurotiomycetidae</taxon>
        <taxon>Eurotiales</taxon>
        <taxon>Aspergillaceae</taxon>
        <taxon>Penicillium</taxon>
        <taxon>Penicillium chrysogenum species complex</taxon>
    </lineage>
</organism>
<evidence type="ECO:0000256" key="1">
    <source>
        <dbReference type="SAM" id="MobiDB-lite"/>
    </source>
</evidence>
<dbReference type="AlphaFoldDB" id="B6HRA8"/>
<keyword evidence="3" id="KW-1185">Reference proteome</keyword>
<evidence type="ECO:0000313" key="2">
    <source>
        <dbReference type="EMBL" id="CAP97607.1"/>
    </source>
</evidence>
<sequence>MDGFVDLPNCLKYRDLRGLWDRNRALLGRRVLWKNEVGKGYFLASLVCGTKQSRLVVVVVRNELVSVTDNTDAKGFVDMHVGYKKVARRSRGKKAYRRRRLRQEETIGYESRKEKSGPRFAGCDGGAKSGLSHVDFGVKATIYNADEESARAQTGVKWPEGKEEKEKRRVPYLLGGRKGRPNFSSSDSAGT</sequence>
<evidence type="ECO:0000313" key="3">
    <source>
        <dbReference type="Proteomes" id="UP000000724"/>
    </source>
</evidence>
<protein>
    <submittedName>
        <fullName evidence="2">Uncharacterized protein</fullName>
    </submittedName>
</protein>
<feature type="compositionally biased region" description="Polar residues" evidence="1">
    <location>
        <begin position="182"/>
        <end position="191"/>
    </location>
</feature>
<feature type="compositionally biased region" description="Basic and acidic residues" evidence="1">
    <location>
        <begin position="159"/>
        <end position="169"/>
    </location>
</feature>
<accession>B6HRA8</accession>
<dbReference type="Proteomes" id="UP000000724">
    <property type="component" value="Contig Pc00c22"/>
</dbReference>
<dbReference type="VEuPathDB" id="FungiDB:PCH_Pc22g03190"/>